<evidence type="ECO:0000313" key="22">
    <source>
        <dbReference type="Proteomes" id="UP000216913"/>
    </source>
</evidence>
<comment type="subcellular location">
    <subcellularLocation>
        <location evidence="1">Membrane</location>
        <topology evidence="1">Multi-pass membrane protein</topology>
    </subcellularLocation>
    <subcellularLocation>
        <location evidence="2">Periplasm</location>
    </subcellularLocation>
</comment>
<comment type="caution">
    <text evidence="21">The sequence shown here is derived from an EMBL/GenBank/DDBJ whole genome shotgun (WGS) entry which is preliminary data.</text>
</comment>
<dbReference type="GO" id="GO:0016491">
    <property type="term" value="F:oxidoreductase activity"/>
    <property type="evidence" value="ECO:0007669"/>
    <property type="project" value="InterPro"/>
</dbReference>
<dbReference type="Pfam" id="PF00034">
    <property type="entry name" value="Cytochrom_C"/>
    <property type="match status" value="1"/>
</dbReference>
<dbReference type="InterPro" id="IPR014222">
    <property type="entry name" value="Cyt_c_oxidase_su2"/>
</dbReference>
<evidence type="ECO:0000256" key="14">
    <source>
        <dbReference type="ARBA" id="ARBA00024688"/>
    </source>
</evidence>
<evidence type="ECO:0000256" key="8">
    <source>
        <dbReference type="ARBA" id="ARBA00022723"/>
    </source>
</evidence>
<keyword evidence="6" id="KW-0679">Respiratory chain</keyword>
<keyword evidence="7 18" id="KW-0812">Transmembrane</keyword>
<evidence type="ECO:0000256" key="18">
    <source>
        <dbReference type="SAM" id="Phobius"/>
    </source>
</evidence>
<dbReference type="NCBIfam" id="TIGR02866">
    <property type="entry name" value="CoxB"/>
    <property type="match status" value="1"/>
</dbReference>
<evidence type="ECO:0000259" key="20">
    <source>
        <dbReference type="PROSITE" id="PS51007"/>
    </source>
</evidence>
<feature type="transmembrane region" description="Helical" evidence="18">
    <location>
        <begin position="47"/>
        <end position="72"/>
    </location>
</feature>
<evidence type="ECO:0000256" key="3">
    <source>
        <dbReference type="ARBA" id="ARBA00007866"/>
    </source>
</evidence>
<keyword evidence="10 18" id="KW-1133">Transmembrane helix</keyword>
<dbReference type="InterPro" id="IPR009056">
    <property type="entry name" value="Cyt_c-like_dom"/>
</dbReference>
<evidence type="ECO:0000256" key="5">
    <source>
        <dbReference type="ARBA" id="ARBA00022617"/>
    </source>
</evidence>
<keyword evidence="22" id="KW-1185">Reference proteome</keyword>
<dbReference type="PROSITE" id="PS00078">
    <property type="entry name" value="COX2"/>
    <property type="match status" value="1"/>
</dbReference>
<evidence type="ECO:0000256" key="11">
    <source>
        <dbReference type="ARBA" id="ARBA00023004"/>
    </source>
</evidence>
<name>A0A261TTG6_9BORD</name>
<reference evidence="21 22" key="1">
    <citation type="submission" date="2017-05" db="EMBL/GenBank/DDBJ databases">
        <title>Complete and WGS of Bordetella genogroups.</title>
        <authorList>
            <person name="Spilker T."/>
            <person name="LiPuma J."/>
        </authorList>
    </citation>
    <scope>NUCLEOTIDE SEQUENCE [LARGE SCALE GENOMIC DNA]</scope>
    <source>
        <strain evidence="21 22">AU10456</strain>
    </source>
</reference>
<dbReference type="OrthoDB" id="9773456at2"/>
<comment type="similarity">
    <text evidence="3">Belongs to the cytochrome c oxidase subunit 2 family.</text>
</comment>
<dbReference type="InterPro" id="IPR045187">
    <property type="entry name" value="CcO_II"/>
</dbReference>
<dbReference type="GO" id="GO:0042597">
    <property type="term" value="C:periplasmic space"/>
    <property type="evidence" value="ECO:0007669"/>
    <property type="project" value="UniProtKB-SubCell"/>
</dbReference>
<proteinExistence type="inferred from homology"/>
<dbReference type="InterPro" id="IPR001505">
    <property type="entry name" value="Copper_CuA"/>
</dbReference>
<dbReference type="PROSITE" id="PS51007">
    <property type="entry name" value="CYTC"/>
    <property type="match status" value="1"/>
</dbReference>
<evidence type="ECO:0000259" key="19">
    <source>
        <dbReference type="PROSITE" id="PS50857"/>
    </source>
</evidence>
<dbReference type="Pfam" id="PF00116">
    <property type="entry name" value="COX2"/>
    <property type="match status" value="1"/>
</dbReference>
<keyword evidence="13 18" id="KW-0472">Membrane</keyword>
<protein>
    <recommendedName>
        <fullName evidence="15">Cytochrome aa3 subunit 2</fullName>
    </recommendedName>
</protein>
<evidence type="ECO:0000256" key="4">
    <source>
        <dbReference type="ARBA" id="ARBA00022448"/>
    </source>
</evidence>
<gene>
    <name evidence="21" type="ORF">CAL25_10430</name>
</gene>
<keyword evidence="5 17" id="KW-0349">Heme</keyword>
<feature type="domain" description="Cytochrome oxidase subunit II copper A binding" evidence="19">
    <location>
        <begin position="116"/>
        <end position="232"/>
    </location>
</feature>
<dbReference type="GO" id="GO:0042773">
    <property type="term" value="P:ATP synthesis coupled electron transport"/>
    <property type="evidence" value="ECO:0007669"/>
    <property type="project" value="TreeGrafter"/>
</dbReference>
<dbReference type="InterPro" id="IPR034236">
    <property type="entry name" value="CuRO_CcO_Caa3_II"/>
</dbReference>
<evidence type="ECO:0000256" key="7">
    <source>
        <dbReference type="ARBA" id="ARBA00022692"/>
    </source>
</evidence>
<evidence type="ECO:0000256" key="17">
    <source>
        <dbReference type="PROSITE-ProRule" id="PRU00433"/>
    </source>
</evidence>
<organism evidence="21 22">
    <name type="scientific">Bordetella genomosp. 5</name>
    <dbReference type="NCBI Taxonomy" id="1395608"/>
    <lineage>
        <taxon>Bacteria</taxon>
        <taxon>Pseudomonadati</taxon>
        <taxon>Pseudomonadota</taxon>
        <taxon>Betaproteobacteria</taxon>
        <taxon>Burkholderiales</taxon>
        <taxon>Alcaligenaceae</taxon>
        <taxon>Bordetella</taxon>
    </lineage>
</organism>
<evidence type="ECO:0000256" key="13">
    <source>
        <dbReference type="ARBA" id="ARBA00023136"/>
    </source>
</evidence>
<evidence type="ECO:0000313" key="21">
    <source>
        <dbReference type="EMBL" id="OZI51923.1"/>
    </source>
</evidence>
<evidence type="ECO:0000256" key="10">
    <source>
        <dbReference type="ARBA" id="ARBA00022989"/>
    </source>
</evidence>
<evidence type="ECO:0000256" key="12">
    <source>
        <dbReference type="ARBA" id="ARBA00023008"/>
    </source>
</evidence>
<dbReference type="PANTHER" id="PTHR22888:SF9">
    <property type="entry name" value="CYTOCHROME C OXIDASE SUBUNIT 2"/>
    <property type="match status" value="1"/>
</dbReference>
<dbReference type="Gene3D" id="2.60.40.420">
    <property type="entry name" value="Cupredoxins - blue copper proteins"/>
    <property type="match status" value="1"/>
</dbReference>
<dbReference type="InterPro" id="IPR036909">
    <property type="entry name" value="Cyt_c-like_dom_sf"/>
</dbReference>
<dbReference type="SUPFAM" id="SSF49503">
    <property type="entry name" value="Cupredoxins"/>
    <property type="match status" value="1"/>
</dbReference>
<dbReference type="CDD" id="cd04213">
    <property type="entry name" value="CuRO_CcO_Caa3_II"/>
    <property type="match status" value="1"/>
</dbReference>
<evidence type="ECO:0000256" key="2">
    <source>
        <dbReference type="ARBA" id="ARBA00004418"/>
    </source>
</evidence>
<dbReference type="PANTHER" id="PTHR22888">
    <property type="entry name" value="CYTOCHROME C OXIDASE, SUBUNIT II"/>
    <property type="match status" value="1"/>
</dbReference>
<keyword evidence="9" id="KW-0249">Electron transport</keyword>
<dbReference type="Proteomes" id="UP000216913">
    <property type="component" value="Unassembled WGS sequence"/>
</dbReference>
<dbReference type="GO" id="GO:0005507">
    <property type="term" value="F:copper ion binding"/>
    <property type="evidence" value="ECO:0007669"/>
    <property type="project" value="InterPro"/>
</dbReference>
<comment type="function">
    <text evidence="14">Subunits I and II form the functional core of the enzyme complex. Electrons originating in cytochrome c are transferred via heme a and Cu(A) to the binuclear center formed by heme a3 and Cu(B).</text>
</comment>
<dbReference type="RefSeq" id="WP_094799880.1">
    <property type="nucleotide sequence ID" value="NZ_NEVP01000006.1"/>
</dbReference>
<keyword evidence="12" id="KW-0186">Copper</keyword>
<dbReference type="PROSITE" id="PS50857">
    <property type="entry name" value="COX2_CUA"/>
    <property type="match status" value="1"/>
</dbReference>
<dbReference type="GO" id="GO:0016020">
    <property type="term" value="C:membrane"/>
    <property type="evidence" value="ECO:0007669"/>
    <property type="project" value="UniProtKB-SubCell"/>
</dbReference>
<dbReference type="InterPro" id="IPR002429">
    <property type="entry name" value="CcO_II-like_C"/>
</dbReference>
<evidence type="ECO:0000256" key="1">
    <source>
        <dbReference type="ARBA" id="ARBA00004141"/>
    </source>
</evidence>
<comment type="catalytic activity">
    <reaction evidence="16">
        <text>4 Fe(II)-[cytochrome c] + O2 + 8 H(+)(in) = 4 Fe(III)-[cytochrome c] + 2 H2O + 4 H(+)(out)</text>
        <dbReference type="Rhea" id="RHEA:11436"/>
        <dbReference type="Rhea" id="RHEA-COMP:10350"/>
        <dbReference type="Rhea" id="RHEA-COMP:14399"/>
        <dbReference type="ChEBI" id="CHEBI:15377"/>
        <dbReference type="ChEBI" id="CHEBI:15378"/>
        <dbReference type="ChEBI" id="CHEBI:15379"/>
        <dbReference type="ChEBI" id="CHEBI:29033"/>
        <dbReference type="ChEBI" id="CHEBI:29034"/>
        <dbReference type="EC" id="7.1.1.9"/>
    </reaction>
</comment>
<evidence type="ECO:0000256" key="16">
    <source>
        <dbReference type="ARBA" id="ARBA00047816"/>
    </source>
</evidence>
<dbReference type="AlphaFoldDB" id="A0A261TTG6"/>
<evidence type="ECO:0000256" key="6">
    <source>
        <dbReference type="ARBA" id="ARBA00022660"/>
    </source>
</evidence>
<feature type="transmembrane region" description="Helical" evidence="18">
    <location>
        <begin position="84"/>
        <end position="106"/>
    </location>
</feature>
<dbReference type="EMBL" id="NEVP01000006">
    <property type="protein sequence ID" value="OZI51923.1"/>
    <property type="molecule type" value="Genomic_DNA"/>
</dbReference>
<keyword evidence="11 17" id="KW-0408">Iron</keyword>
<dbReference type="SUPFAM" id="SSF46626">
    <property type="entry name" value="Cytochrome c"/>
    <property type="match status" value="1"/>
</dbReference>
<dbReference type="GO" id="GO:0020037">
    <property type="term" value="F:heme binding"/>
    <property type="evidence" value="ECO:0007669"/>
    <property type="project" value="InterPro"/>
</dbReference>
<keyword evidence="8 17" id="KW-0479">Metal-binding</keyword>
<evidence type="ECO:0000256" key="15">
    <source>
        <dbReference type="ARBA" id="ARBA00031399"/>
    </source>
</evidence>
<feature type="domain" description="Cytochrome c" evidence="20">
    <location>
        <begin position="243"/>
        <end position="334"/>
    </location>
</feature>
<sequence>MTIAPPLVRSCPWLASIPATVWATDVRANDQSALAPKGEAAARIAELAWVMTIGATLIFLLVAVLLCLAIWGPAAVRRRIRHRALIIGAGVAFPTVVLTALLVYTLGPDLHEPGEEDTLHVEVTGEMWWWRVRYHDARGGLLFETANDIRIPAGVPVVFTLKAADVIHSFWVPSLGGKRDMVPGHVNRLRLRADAPGVYQGQCAEYCGAQHARMRLEVHALEAGAFEAWIHAQQRPAREPDTALLRQGRERFLVSCAECHTVRGTAAAGTSGPDLTHLADRRTLGAGLLPNNIGTLAGWIAASQQLKPGNFMPSFDTFSGAELRALAAYLDSLE</sequence>
<evidence type="ECO:0000256" key="9">
    <source>
        <dbReference type="ARBA" id="ARBA00022982"/>
    </source>
</evidence>
<keyword evidence="4" id="KW-0813">Transport</keyword>
<dbReference type="GO" id="GO:0004129">
    <property type="term" value="F:cytochrome-c oxidase activity"/>
    <property type="evidence" value="ECO:0007669"/>
    <property type="project" value="UniProtKB-EC"/>
</dbReference>
<accession>A0A261TTG6</accession>
<dbReference type="InterPro" id="IPR008972">
    <property type="entry name" value="Cupredoxin"/>
</dbReference>